<keyword evidence="2" id="KW-0442">Lipid degradation</keyword>
<evidence type="ECO:0000256" key="1">
    <source>
        <dbReference type="ARBA" id="ARBA00023098"/>
    </source>
</evidence>
<evidence type="ECO:0000313" key="5">
    <source>
        <dbReference type="EMBL" id="SDL99618.1"/>
    </source>
</evidence>
<feature type="short sequence motif" description="GXSXG" evidence="2">
    <location>
        <begin position="87"/>
        <end position="91"/>
    </location>
</feature>
<feature type="transmembrane region" description="Helical" evidence="3">
    <location>
        <begin position="56"/>
        <end position="75"/>
    </location>
</feature>
<dbReference type="PANTHER" id="PTHR46394:SF1">
    <property type="entry name" value="PNPLA DOMAIN-CONTAINING PROTEIN"/>
    <property type="match status" value="1"/>
</dbReference>
<dbReference type="EMBL" id="FNGS01000004">
    <property type="protein sequence ID" value="SDL99618.1"/>
    <property type="molecule type" value="Genomic_DNA"/>
</dbReference>
<dbReference type="InterPro" id="IPR052580">
    <property type="entry name" value="Lipid_Hydrolase"/>
</dbReference>
<keyword evidence="2" id="KW-0378">Hydrolase</keyword>
<dbReference type="SUPFAM" id="SSF52151">
    <property type="entry name" value="FabD/lysophospholipase-like"/>
    <property type="match status" value="2"/>
</dbReference>
<dbReference type="Pfam" id="PF01734">
    <property type="entry name" value="Patatin"/>
    <property type="match status" value="2"/>
</dbReference>
<accession>A0A1G9PLA9</accession>
<name>A0A1G9PLA9_9BACT</name>
<evidence type="ECO:0000313" key="6">
    <source>
        <dbReference type="Proteomes" id="UP000198901"/>
    </source>
</evidence>
<dbReference type="Proteomes" id="UP000198901">
    <property type="component" value="Unassembled WGS sequence"/>
</dbReference>
<protein>
    <submittedName>
        <fullName evidence="5">Patatin-like phospholipase</fullName>
    </submittedName>
</protein>
<feature type="transmembrane region" description="Helical" evidence="3">
    <location>
        <begin position="184"/>
        <end position="204"/>
    </location>
</feature>
<feature type="short sequence motif" description="DGA/G" evidence="2">
    <location>
        <begin position="519"/>
        <end position="521"/>
    </location>
</feature>
<dbReference type="GO" id="GO:0016787">
    <property type="term" value="F:hydrolase activity"/>
    <property type="evidence" value="ECO:0007669"/>
    <property type="project" value="UniProtKB-UniRule"/>
</dbReference>
<dbReference type="STRING" id="563176.SAMN04488090_2230"/>
<keyword evidence="3" id="KW-0472">Membrane</keyword>
<keyword evidence="1 2" id="KW-0443">Lipid metabolism</keyword>
<feature type="short sequence motif" description="GXGXXG" evidence="2">
    <location>
        <begin position="60"/>
        <end position="65"/>
    </location>
</feature>
<evidence type="ECO:0000256" key="2">
    <source>
        <dbReference type="PROSITE-ProRule" id="PRU01161"/>
    </source>
</evidence>
<dbReference type="Gene3D" id="3.40.1090.10">
    <property type="entry name" value="Cytosolic phospholipase A2 catalytic domain"/>
    <property type="match status" value="2"/>
</dbReference>
<dbReference type="AlphaFoldDB" id="A0A1G9PLA9"/>
<dbReference type="GO" id="GO:0016042">
    <property type="term" value="P:lipid catabolic process"/>
    <property type="evidence" value="ECO:0007669"/>
    <property type="project" value="UniProtKB-UniRule"/>
</dbReference>
<feature type="transmembrane region" description="Helical" evidence="3">
    <location>
        <begin position="216"/>
        <end position="237"/>
    </location>
</feature>
<feature type="transmembrane region" description="Helical" evidence="3">
    <location>
        <begin position="279"/>
        <end position="302"/>
    </location>
</feature>
<feature type="active site" description="Nucleophile" evidence="2">
    <location>
        <position position="89"/>
    </location>
</feature>
<keyword evidence="6" id="KW-1185">Reference proteome</keyword>
<gene>
    <name evidence="5" type="ORF">SAMN04488090_2230</name>
</gene>
<sequence>MPASTETKELLQSLLSEGDKVVETLQQKIPTDAHGRMTHKRVSDVVDKEGYQYVNLVQQGGGVLGIALLGYTYVLERMGIRFLKLAGTSAGAINSSMLACVRPESVHTCKSPVILYYLAQKNLFDLVDGHPIARTLIRNLVKTRQDGEPGYATRLAGSVRFLLLASLPLIFLSSLLLWQNPKGVASLLFWTAGAFVISWLLYLAGKQRNAYTSGGGFTPTVLFFLGTALFIGIVYLLGRVPAGDSLQLFLEFAPIAGLFLYSLFLIFSKKYYRPIQIGCSAVLAVVLYIGYLNKFLHVTFFFRHEGRLWELPTYVFLSATGISLFFFFVLFVGSIGFFLLMKFRDSRFGINPGRNFREWIAGLMEDGSVDISLEVNGKEVRIANPKNGVTNVASLNDYCKTWEKAGVEYRPPQHTLSEAERKELTRRLIAFDEAHPPVSIITAEVVTQNKIVFPRMWPLFWTAESEVEPADFVRASMSLPVFFEAFKREFIPRPGRIPDYWDKFLHYHGNVPKDAVFQDGGILSNFPINLFYNPGLESPRLPTFGIRLNDADEPDSSVTRSLGGLLWSMFNTTRYYYDKDFLISNPHYELCIGNVDVRRFNWIDFNMKTSDKIALFAQGARAAAAFLENFDWDQYKIERSRYRAGDSAAADPAGTE</sequence>
<reference evidence="5 6" key="1">
    <citation type="submission" date="2016-10" db="EMBL/GenBank/DDBJ databases">
        <authorList>
            <person name="de Groot N.N."/>
        </authorList>
    </citation>
    <scope>NUCLEOTIDE SEQUENCE [LARGE SCALE GENOMIC DNA]</scope>
    <source>
        <strain evidence="5 6">DSM 21668</strain>
    </source>
</reference>
<feature type="transmembrane region" description="Helical" evidence="3">
    <location>
        <begin position="161"/>
        <end position="178"/>
    </location>
</feature>
<feature type="domain" description="PNPLA" evidence="4">
    <location>
        <begin position="56"/>
        <end position="532"/>
    </location>
</feature>
<dbReference type="OrthoDB" id="9770965at2"/>
<feature type="transmembrane region" description="Helical" evidence="3">
    <location>
        <begin position="249"/>
        <end position="267"/>
    </location>
</feature>
<evidence type="ECO:0000259" key="4">
    <source>
        <dbReference type="PROSITE" id="PS51635"/>
    </source>
</evidence>
<dbReference type="InterPro" id="IPR002641">
    <property type="entry name" value="PNPLA_dom"/>
</dbReference>
<proteinExistence type="predicted"/>
<keyword evidence="3" id="KW-0812">Transmembrane</keyword>
<feature type="transmembrane region" description="Helical" evidence="3">
    <location>
        <begin position="314"/>
        <end position="340"/>
    </location>
</feature>
<dbReference type="InterPro" id="IPR016035">
    <property type="entry name" value="Acyl_Trfase/lysoPLipase"/>
</dbReference>
<feature type="active site" description="Proton acceptor" evidence="2">
    <location>
        <position position="519"/>
    </location>
</feature>
<evidence type="ECO:0000256" key="3">
    <source>
        <dbReference type="SAM" id="Phobius"/>
    </source>
</evidence>
<dbReference type="PROSITE" id="PS51635">
    <property type="entry name" value="PNPLA"/>
    <property type="match status" value="1"/>
</dbReference>
<keyword evidence="3" id="KW-1133">Transmembrane helix</keyword>
<organism evidence="5 6">
    <name type="scientific">Siphonobacter aquaeclarae</name>
    <dbReference type="NCBI Taxonomy" id="563176"/>
    <lineage>
        <taxon>Bacteria</taxon>
        <taxon>Pseudomonadati</taxon>
        <taxon>Bacteroidota</taxon>
        <taxon>Cytophagia</taxon>
        <taxon>Cytophagales</taxon>
        <taxon>Cytophagaceae</taxon>
        <taxon>Siphonobacter</taxon>
    </lineage>
</organism>
<dbReference type="RefSeq" id="WP_093201785.1">
    <property type="nucleotide sequence ID" value="NZ_FNGS01000004.1"/>
</dbReference>
<dbReference type="PANTHER" id="PTHR46394">
    <property type="entry name" value="ANNEXIN"/>
    <property type="match status" value="1"/>
</dbReference>